<gene>
    <name evidence="6" type="primary">LOC120278448</name>
</gene>
<dbReference type="Pfam" id="PF08263">
    <property type="entry name" value="LRRNT_2"/>
    <property type="match status" value="1"/>
</dbReference>
<keyword evidence="2" id="KW-0677">Repeat</keyword>
<dbReference type="GeneID" id="120278448"/>
<dbReference type="InterPro" id="IPR013210">
    <property type="entry name" value="LRR_N_plant-typ"/>
</dbReference>
<evidence type="ECO:0000256" key="2">
    <source>
        <dbReference type="ARBA" id="ARBA00022737"/>
    </source>
</evidence>
<keyword evidence="5" id="KW-1185">Reference proteome</keyword>
<protein>
    <submittedName>
        <fullName evidence="6">Uncharacterized protein LOC120278448</fullName>
    </submittedName>
</protein>
<evidence type="ECO:0000313" key="5">
    <source>
        <dbReference type="Proteomes" id="UP001515500"/>
    </source>
</evidence>
<dbReference type="Gene3D" id="3.80.10.10">
    <property type="entry name" value="Ribonuclease Inhibitor"/>
    <property type="match status" value="1"/>
</dbReference>
<feature type="domain" description="Leucine-rich repeat-containing N-terminal plant-type" evidence="4">
    <location>
        <begin position="6"/>
        <end position="44"/>
    </location>
</feature>
<dbReference type="InterPro" id="IPR053213">
    <property type="entry name" value="RLP29"/>
</dbReference>
<organism evidence="5 6">
    <name type="scientific">Dioscorea cayennensis subsp. rotundata</name>
    <name type="common">White Guinea yam</name>
    <name type="synonym">Dioscorea rotundata</name>
    <dbReference type="NCBI Taxonomy" id="55577"/>
    <lineage>
        <taxon>Eukaryota</taxon>
        <taxon>Viridiplantae</taxon>
        <taxon>Streptophyta</taxon>
        <taxon>Embryophyta</taxon>
        <taxon>Tracheophyta</taxon>
        <taxon>Spermatophyta</taxon>
        <taxon>Magnoliopsida</taxon>
        <taxon>Liliopsida</taxon>
        <taxon>Dioscoreales</taxon>
        <taxon>Dioscoreaceae</taxon>
        <taxon>Dioscorea</taxon>
    </lineage>
</organism>
<dbReference type="InterPro" id="IPR032675">
    <property type="entry name" value="LRR_dom_sf"/>
</dbReference>
<evidence type="ECO:0000259" key="4">
    <source>
        <dbReference type="Pfam" id="PF08263"/>
    </source>
</evidence>
<dbReference type="AlphaFoldDB" id="A0AB40CMB0"/>
<dbReference type="PANTHER" id="PTHR48009:SF4">
    <property type="entry name" value="LEUCINE-RICH REPEAT (LRR) FAMILY PROTEIN"/>
    <property type="match status" value="1"/>
</dbReference>
<accession>A0AB40CMB0</accession>
<dbReference type="PANTHER" id="PTHR48009">
    <property type="entry name" value="LEUCINE-RICH REPEAT (LRR) FAMILY PROTEIN"/>
    <property type="match status" value="1"/>
</dbReference>
<evidence type="ECO:0000256" key="1">
    <source>
        <dbReference type="ARBA" id="ARBA00022614"/>
    </source>
</evidence>
<name>A0AB40CMB0_DIOCR</name>
<feature type="region of interest" description="Disordered" evidence="3">
    <location>
        <begin position="149"/>
        <end position="175"/>
    </location>
</feature>
<evidence type="ECO:0000313" key="6">
    <source>
        <dbReference type="RefSeq" id="XP_039141176.1"/>
    </source>
</evidence>
<dbReference type="RefSeq" id="XP_039141176.1">
    <property type="nucleotide sequence ID" value="XM_039285242.1"/>
</dbReference>
<evidence type="ECO:0000256" key="3">
    <source>
        <dbReference type="SAM" id="MobiDB-lite"/>
    </source>
</evidence>
<dbReference type="Proteomes" id="UP001515500">
    <property type="component" value="Chromosome 16"/>
</dbReference>
<proteinExistence type="predicted"/>
<keyword evidence="1" id="KW-0433">Leucine-rich repeat</keyword>
<reference evidence="6" key="1">
    <citation type="submission" date="2025-08" db="UniProtKB">
        <authorList>
            <consortium name="RefSeq"/>
        </authorList>
    </citation>
    <scope>IDENTIFICATION</scope>
</reference>
<sequence>MLNPIDFLALQEIHSSLEDTPGSNFLLAWDFSSDPCSFTGVLCNPTTNHVISLSLGDPCAGAPGLTGKLHPSLSLLSELTDLSLVPGRVYGLIPPSLFPPPPSPLPRPLRELPLRPNPSIPLFPSLPSNPRSQLQSPLRLYPSSSTLSLISHPLPQPPLRHDSLRHRWQPSPSPS</sequence>